<comment type="caution">
    <text evidence="2">The sequence shown here is derived from an EMBL/GenBank/DDBJ whole genome shotgun (WGS) entry which is preliminary data.</text>
</comment>
<gene>
    <name evidence="2" type="ORF">QE152_g25879</name>
</gene>
<dbReference type="Proteomes" id="UP001458880">
    <property type="component" value="Unassembled WGS sequence"/>
</dbReference>
<reference evidence="2 3" key="1">
    <citation type="journal article" date="2024" name="BMC Genomics">
        <title>De novo assembly and annotation of Popillia japonica's genome with initial clues to its potential as an invasive pest.</title>
        <authorList>
            <person name="Cucini C."/>
            <person name="Boschi S."/>
            <person name="Funari R."/>
            <person name="Cardaioli E."/>
            <person name="Iannotti N."/>
            <person name="Marturano G."/>
            <person name="Paoli F."/>
            <person name="Bruttini M."/>
            <person name="Carapelli A."/>
            <person name="Frati F."/>
            <person name="Nardi F."/>
        </authorList>
    </citation>
    <scope>NUCLEOTIDE SEQUENCE [LARGE SCALE GENOMIC DNA]</scope>
    <source>
        <strain evidence="2">DMR45628</strain>
    </source>
</reference>
<proteinExistence type="predicted"/>
<accession>A0AAW1K0B9</accession>
<dbReference type="AlphaFoldDB" id="A0AAW1K0B9"/>
<evidence type="ECO:0000259" key="1">
    <source>
        <dbReference type="Pfam" id="PF21788"/>
    </source>
</evidence>
<keyword evidence="3" id="KW-1185">Reference proteome</keyword>
<evidence type="ECO:0000313" key="2">
    <source>
        <dbReference type="EMBL" id="KAK9710735.1"/>
    </source>
</evidence>
<feature type="domain" description="Transposable element P transposase-like GTP-binding insertion" evidence="1">
    <location>
        <begin position="3"/>
        <end position="65"/>
    </location>
</feature>
<evidence type="ECO:0000313" key="3">
    <source>
        <dbReference type="Proteomes" id="UP001458880"/>
    </source>
</evidence>
<organism evidence="2 3">
    <name type="scientific">Popillia japonica</name>
    <name type="common">Japanese beetle</name>
    <dbReference type="NCBI Taxonomy" id="7064"/>
    <lineage>
        <taxon>Eukaryota</taxon>
        <taxon>Metazoa</taxon>
        <taxon>Ecdysozoa</taxon>
        <taxon>Arthropoda</taxon>
        <taxon>Hexapoda</taxon>
        <taxon>Insecta</taxon>
        <taxon>Pterygota</taxon>
        <taxon>Neoptera</taxon>
        <taxon>Endopterygota</taxon>
        <taxon>Coleoptera</taxon>
        <taxon>Polyphaga</taxon>
        <taxon>Scarabaeiformia</taxon>
        <taxon>Scarabaeidae</taxon>
        <taxon>Rutelinae</taxon>
        <taxon>Popillia</taxon>
    </lineage>
</organism>
<sequence>MQVASWKDIVSLYELDTGDHDIRFLHKLSDHHIYPDRMKKMKVKIAAQVFSRSVYSVMIALSKYGNCRPPTAQETAILFTLLIIYSTA</sequence>
<name>A0AAW1K0B9_POPJA</name>
<protein>
    <recommendedName>
        <fullName evidence="1">Transposable element P transposase-like GTP-binding insertion domain-containing protein</fullName>
    </recommendedName>
</protein>
<dbReference type="Pfam" id="PF21788">
    <property type="entry name" value="TNP-like_GBD"/>
    <property type="match status" value="1"/>
</dbReference>
<dbReference type="InterPro" id="IPR048366">
    <property type="entry name" value="TNP-like_GBD"/>
</dbReference>
<dbReference type="EMBL" id="JASPKY010000289">
    <property type="protein sequence ID" value="KAK9710735.1"/>
    <property type="molecule type" value="Genomic_DNA"/>
</dbReference>